<dbReference type="EMBL" id="RQFD01000010">
    <property type="protein sequence ID" value="TGK49747.1"/>
    <property type="molecule type" value="Genomic_DNA"/>
</dbReference>
<accession>A0ABY2L887</accession>
<organism evidence="1 2">
    <name type="scientific">Leptospira bouyouniensis</name>
    <dbReference type="NCBI Taxonomy" id="2484911"/>
    <lineage>
        <taxon>Bacteria</taxon>
        <taxon>Pseudomonadati</taxon>
        <taxon>Spirochaetota</taxon>
        <taxon>Spirochaetia</taxon>
        <taxon>Leptospirales</taxon>
        <taxon>Leptospiraceae</taxon>
        <taxon>Leptospira</taxon>
    </lineage>
</organism>
<dbReference type="RefSeq" id="WP_135753775.1">
    <property type="nucleotide sequence ID" value="NZ_RQFD01000010.1"/>
</dbReference>
<protein>
    <recommendedName>
        <fullName evidence="3">Lipoprotein</fullName>
    </recommendedName>
</protein>
<evidence type="ECO:0008006" key="3">
    <source>
        <dbReference type="Google" id="ProtNLM"/>
    </source>
</evidence>
<gene>
    <name evidence="1" type="ORF">EHQ10_07820</name>
</gene>
<sequence length="137" mass="16144">MKLLLIILLTANCISSYVKQNYPTTNYQNTNVPIKLLEIHESENYLKFIWEEMSTIKLSKNHRGNEETSEIINFRSTCLDKKSFDNSEIELDISKTCPPEEMFVNIKFNSYNKKEYQIYSNPKARIGVRNRYNGSFK</sequence>
<evidence type="ECO:0000313" key="1">
    <source>
        <dbReference type="EMBL" id="TGK49747.1"/>
    </source>
</evidence>
<evidence type="ECO:0000313" key="2">
    <source>
        <dbReference type="Proteomes" id="UP000297617"/>
    </source>
</evidence>
<keyword evidence="2" id="KW-1185">Reference proteome</keyword>
<reference evidence="2" key="1">
    <citation type="journal article" date="2019" name="PLoS Negl. Trop. Dis.">
        <title>Revisiting the worldwide diversity of Leptospira species in the environment.</title>
        <authorList>
            <person name="Vincent A.T."/>
            <person name="Schiettekatte O."/>
            <person name="Bourhy P."/>
            <person name="Veyrier F.J."/>
            <person name="Picardeau M."/>
        </authorList>
    </citation>
    <scope>NUCLEOTIDE SEQUENCE [LARGE SCALE GENOMIC DNA]</scope>
    <source>
        <strain evidence="2">201800295</strain>
    </source>
</reference>
<proteinExistence type="predicted"/>
<name>A0ABY2L887_9LEPT</name>
<comment type="caution">
    <text evidence="1">The sequence shown here is derived from an EMBL/GenBank/DDBJ whole genome shotgun (WGS) entry which is preliminary data.</text>
</comment>
<dbReference type="Proteomes" id="UP000297617">
    <property type="component" value="Unassembled WGS sequence"/>
</dbReference>